<protein>
    <submittedName>
        <fullName evidence="7">Glycosyl transferase</fullName>
    </submittedName>
</protein>
<keyword evidence="8" id="KW-1185">Reference proteome</keyword>
<dbReference type="RefSeq" id="WP_078485631.1">
    <property type="nucleotide sequence ID" value="NZ_MPRJ01000003.1"/>
</dbReference>
<dbReference type="CDD" id="cd02522">
    <property type="entry name" value="GT_2_like_a"/>
    <property type="match status" value="1"/>
</dbReference>
<dbReference type="Pfam" id="PF00535">
    <property type="entry name" value="Glycos_transf_2"/>
    <property type="match status" value="1"/>
</dbReference>
<dbReference type="OrthoDB" id="5291101at2"/>
<dbReference type="Proteomes" id="UP000190896">
    <property type="component" value="Unassembled WGS sequence"/>
</dbReference>
<evidence type="ECO:0000313" key="8">
    <source>
        <dbReference type="Proteomes" id="UP000190896"/>
    </source>
</evidence>
<comment type="caution">
    <text evidence="7">The sequence shown here is derived from an EMBL/GenBank/DDBJ whole genome shotgun (WGS) entry which is preliminary data.</text>
</comment>
<reference evidence="7 8" key="1">
    <citation type="submission" date="2016-11" db="EMBL/GenBank/DDBJ databases">
        <title>Mixed transmission modes and dynamic genome evolution in an obligate animal-bacterial symbiosis.</title>
        <authorList>
            <person name="Russell S.L."/>
            <person name="Corbett-Detig R.B."/>
            <person name="Cavanaugh C.M."/>
        </authorList>
    </citation>
    <scope>NUCLEOTIDE SEQUENCE [LARGE SCALE GENOMIC DNA]</scope>
    <source>
        <strain evidence="7">Se-Cadez</strain>
    </source>
</reference>
<evidence type="ECO:0000256" key="3">
    <source>
        <dbReference type="ARBA" id="ARBA00022676"/>
    </source>
</evidence>
<keyword evidence="3" id="KW-0328">Glycosyltransferase</keyword>
<dbReference type="GO" id="GO:0005886">
    <property type="term" value="C:plasma membrane"/>
    <property type="evidence" value="ECO:0007669"/>
    <property type="project" value="UniProtKB-SubCell"/>
</dbReference>
<keyword evidence="5" id="KW-0472">Membrane</keyword>
<keyword evidence="2" id="KW-1003">Cell membrane</keyword>
<comment type="subcellular location">
    <subcellularLocation>
        <location evidence="1">Cell membrane</location>
    </subcellularLocation>
</comment>
<dbReference type="PANTHER" id="PTHR43646:SF2">
    <property type="entry name" value="GLYCOSYLTRANSFERASE 2-LIKE DOMAIN-CONTAINING PROTEIN"/>
    <property type="match status" value="1"/>
</dbReference>
<feature type="domain" description="Glycosyltransferase 2-like" evidence="6">
    <location>
        <begin position="7"/>
        <end position="104"/>
    </location>
</feature>
<dbReference type="InterPro" id="IPR026461">
    <property type="entry name" value="Trfase_2_rSAM/seldom_assoc"/>
</dbReference>
<evidence type="ECO:0000256" key="1">
    <source>
        <dbReference type="ARBA" id="ARBA00004236"/>
    </source>
</evidence>
<evidence type="ECO:0000256" key="2">
    <source>
        <dbReference type="ARBA" id="ARBA00022475"/>
    </source>
</evidence>
<dbReference type="GO" id="GO:0016757">
    <property type="term" value="F:glycosyltransferase activity"/>
    <property type="evidence" value="ECO:0007669"/>
    <property type="project" value="UniProtKB-KW"/>
</dbReference>
<dbReference type="InterPro" id="IPR029044">
    <property type="entry name" value="Nucleotide-diphossugar_trans"/>
</dbReference>
<dbReference type="PANTHER" id="PTHR43646">
    <property type="entry name" value="GLYCOSYLTRANSFERASE"/>
    <property type="match status" value="1"/>
</dbReference>
<dbReference type="NCBIfam" id="TIGR04283">
    <property type="entry name" value="glyco_like_mftF"/>
    <property type="match status" value="1"/>
</dbReference>
<evidence type="ECO:0000259" key="6">
    <source>
        <dbReference type="Pfam" id="PF00535"/>
    </source>
</evidence>
<dbReference type="Gene3D" id="3.90.550.10">
    <property type="entry name" value="Spore Coat Polysaccharide Biosynthesis Protein SpsA, Chain A"/>
    <property type="match status" value="1"/>
</dbReference>
<evidence type="ECO:0000313" key="7">
    <source>
        <dbReference type="EMBL" id="OOZ37703.1"/>
    </source>
</evidence>
<proteinExistence type="predicted"/>
<gene>
    <name evidence="7" type="ORF">BOW51_00780</name>
</gene>
<dbReference type="EMBL" id="MPRJ01000003">
    <property type="protein sequence ID" value="OOZ37703.1"/>
    <property type="molecule type" value="Genomic_DNA"/>
</dbReference>
<evidence type="ECO:0000256" key="5">
    <source>
        <dbReference type="ARBA" id="ARBA00023136"/>
    </source>
</evidence>
<keyword evidence="4 7" id="KW-0808">Transferase</keyword>
<dbReference type="AlphaFoldDB" id="A0A1T2KXZ3"/>
<dbReference type="SUPFAM" id="SSF53448">
    <property type="entry name" value="Nucleotide-diphospho-sugar transferases"/>
    <property type="match status" value="1"/>
</dbReference>
<evidence type="ECO:0000256" key="4">
    <source>
        <dbReference type="ARBA" id="ARBA00022679"/>
    </source>
</evidence>
<dbReference type="InterPro" id="IPR001173">
    <property type="entry name" value="Glyco_trans_2-like"/>
</dbReference>
<name>A0A1T2KXZ3_9GAMM</name>
<accession>A0A1T2KXZ3</accession>
<organism evidence="7 8">
    <name type="scientific">Solemya velesiana gill symbiont</name>
    <dbReference type="NCBI Taxonomy" id="1918948"/>
    <lineage>
        <taxon>Bacteria</taxon>
        <taxon>Pseudomonadati</taxon>
        <taxon>Pseudomonadota</taxon>
        <taxon>Gammaproteobacteria</taxon>
        <taxon>sulfur-oxidizing symbionts</taxon>
    </lineage>
</organism>
<sequence length="236" mass="26230">MSADRLSVVIPCVDEGGVIERLLDSLQPLRKAGHELILVDGGSTDSTVALAAPHVDHLIDAPRGRARQMNAGAHIASGDILWFLHADSTVSCDAVELIVKGLTSVECCWGRFDVSLSGHHPLLRVVEFMMNWRSRLTGIATGDQGIFVRRHAFFTVGGFPDIALMEDIALSRRLKRLSRPHCLRQRIGTSSRRWEKQGVVVTIFRMWWLRLAFALGADPDKLARQYHQCSSPIQDS</sequence>